<dbReference type="PROSITE" id="PS50887">
    <property type="entry name" value="GGDEF"/>
    <property type="match status" value="1"/>
</dbReference>
<dbReference type="Pfam" id="PF00563">
    <property type="entry name" value="EAL"/>
    <property type="match status" value="1"/>
</dbReference>
<dbReference type="PROSITE" id="PS50110">
    <property type="entry name" value="RESPONSE_REGULATORY"/>
    <property type="match status" value="1"/>
</dbReference>
<keyword evidence="2 8" id="KW-0597">Phosphoprotein</keyword>
<keyword evidence="6" id="KW-0804">Transcription</keyword>
<evidence type="ECO:0000256" key="5">
    <source>
        <dbReference type="ARBA" id="ARBA00023125"/>
    </source>
</evidence>
<keyword evidence="13" id="KW-1185">Reference proteome</keyword>
<dbReference type="RefSeq" id="WP_014904340.1">
    <property type="nucleotide sequence ID" value="NC_018515.1"/>
</dbReference>
<evidence type="ECO:0000256" key="1">
    <source>
        <dbReference type="ARBA" id="ARBA00018672"/>
    </source>
</evidence>
<dbReference type="SUPFAM" id="SSF141868">
    <property type="entry name" value="EAL domain-like"/>
    <property type="match status" value="1"/>
</dbReference>
<dbReference type="InterPro" id="IPR029787">
    <property type="entry name" value="Nucleotide_cyclase"/>
</dbReference>
<dbReference type="GO" id="GO:0071111">
    <property type="term" value="F:cyclic-guanylate-specific phosphodiesterase activity"/>
    <property type="evidence" value="ECO:0007669"/>
    <property type="project" value="InterPro"/>
</dbReference>
<dbReference type="SMART" id="SM00267">
    <property type="entry name" value="GGDEF"/>
    <property type="match status" value="1"/>
</dbReference>
<feature type="domain" description="GGDEF" evidence="11">
    <location>
        <begin position="161"/>
        <end position="292"/>
    </location>
</feature>
<dbReference type="SUPFAM" id="SSF55073">
    <property type="entry name" value="Nucleotide cyclase"/>
    <property type="match status" value="1"/>
</dbReference>
<dbReference type="SMART" id="SM00448">
    <property type="entry name" value="REC"/>
    <property type="match status" value="1"/>
</dbReference>
<dbReference type="PROSITE" id="PS50883">
    <property type="entry name" value="EAL"/>
    <property type="match status" value="1"/>
</dbReference>
<evidence type="ECO:0000256" key="4">
    <source>
        <dbReference type="ARBA" id="ARBA00023015"/>
    </source>
</evidence>
<evidence type="ECO:0000259" key="9">
    <source>
        <dbReference type="PROSITE" id="PS50110"/>
    </source>
</evidence>
<evidence type="ECO:0000256" key="6">
    <source>
        <dbReference type="ARBA" id="ARBA00023163"/>
    </source>
</evidence>
<dbReference type="FunFam" id="3.40.50.2300:FF:000001">
    <property type="entry name" value="DNA-binding response regulator PhoB"/>
    <property type="match status" value="1"/>
</dbReference>
<dbReference type="OrthoDB" id="9762141at2"/>
<dbReference type="STRING" id="768704.Desmer_3593"/>
<dbReference type="PANTHER" id="PTHR33121">
    <property type="entry name" value="CYCLIC DI-GMP PHOSPHODIESTERASE PDEF"/>
    <property type="match status" value="1"/>
</dbReference>
<dbReference type="InterPro" id="IPR000160">
    <property type="entry name" value="GGDEF_dom"/>
</dbReference>
<dbReference type="Pfam" id="PF00072">
    <property type="entry name" value="Response_reg"/>
    <property type="match status" value="1"/>
</dbReference>
<dbReference type="Pfam" id="PF00990">
    <property type="entry name" value="GGDEF"/>
    <property type="match status" value="1"/>
</dbReference>
<dbReference type="Gene3D" id="3.30.70.270">
    <property type="match status" value="1"/>
</dbReference>
<dbReference type="EMBL" id="CP003629">
    <property type="protein sequence ID" value="AFQ45431.1"/>
    <property type="molecule type" value="Genomic_DNA"/>
</dbReference>
<reference evidence="13" key="2">
    <citation type="submission" date="2012-08" db="EMBL/GenBank/DDBJ databases">
        <title>Finished genome of Desulfosporosinus meridiei DSM 13257.</title>
        <authorList>
            <person name="Huntemann M."/>
            <person name="Wei C.-L."/>
            <person name="Han J."/>
            <person name="Detter J.C."/>
            <person name="Han C."/>
            <person name="Davenport K."/>
            <person name="Daligault H."/>
            <person name="Erkkila T."/>
            <person name="Gu W."/>
            <person name="Munk A.C.C."/>
            <person name="Teshima H."/>
            <person name="Xu Y."/>
            <person name="Chain P."/>
            <person name="Tapia R."/>
            <person name="Chen A."/>
            <person name="Krypides N."/>
            <person name="Mavromatis K."/>
            <person name="Markowitz V."/>
            <person name="Szeto E."/>
            <person name="Ivanova N."/>
            <person name="Mikhailova N."/>
            <person name="Ovchinnikova G."/>
            <person name="Pagani I."/>
            <person name="Pati A."/>
            <person name="Goodwin L."/>
            <person name="Peters L."/>
            <person name="Pitluck S."/>
            <person name="Woyke T."/>
            <person name="Pester M."/>
            <person name="Spring S."/>
            <person name="Ollivier B."/>
            <person name="Rattei T."/>
            <person name="Klenk H.-P."/>
            <person name="Wagner M."/>
            <person name="Loy A."/>
        </authorList>
    </citation>
    <scope>NUCLEOTIDE SEQUENCE [LARGE SCALE GENOMIC DNA]</scope>
    <source>
        <strain evidence="13">ATCC BAA-275 / DSM 13257 / NCIMB 13706 / S10</strain>
    </source>
</reference>
<dbReference type="PANTHER" id="PTHR33121:SF70">
    <property type="entry name" value="SIGNALING PROTEIN YKOW"/>
    <property type="match status" value="1"/>
</dbReference>
<sequence length="559" mass="63972">MDRKNSILIVDDSISGQKVLNALLEREDYYIEFASNGKEALKKAFEIKPDLVLLDVILPDMDGFEVCKRIRNNPYTSLMPVIMVTALEDRASKLKGFQSGADEFLCKPLDALEVKARVRTVLKLDRFRRLLYDQSTGLPNDMLFIDYIDNIMIRQDQSKTCQFAIVAVKLSNSMFLNNYLSKINDRQMLKGLVEKFQNGREDVKIISYNKEGNFTILLHSAGPEQAARFADDLVKAFANPIEYLNGELLLSCKIGISLYPQNGSTGNELVNNARLANEEKNKEKFYIRFYDEQLERNYKNHVEIATNLFKAIDNREFVLHFQPQVRADNHKIVGMEALIRWNSRDYGFMFPDFFIHRAEENGTIINLGNWVIKDSMRYLAELTHNKKISTSVSVNVSALQFNDPSLEARISNFACLYDLAPETIKIEITESAIIANPDEAQKKMYALKEKGFKLSIDDFGTGQATLAYLKDYPIDEIKIDKVFVQNCLTQKVDYEIVKHIIELAKTLNLKTVAEGVEEEKHVELLANLGCDIMQGYYFSKPVGENEMSNLLLTQPFEKQ</sequence>
<evidence type="ECO:0000256" key="3">
    <source>
        <dbReference type="ARBA" id="ARBA00023012"/>
    </source>
</evidence>
<dbReference type="SUPFAM" id="SSF52172">
    <property type="entry name" value="CheY-like"/>
    <property type="match status" value="1"/>
</dbReference>
<evidence type="ECO:0000256" key="7">
    <source>
        <dbReference type="ARBA" id="ARBA00024867"/>
    </source>
</evidence>
<dbReference type="Gene3D" id="3.20.20.450">
    <property type="entry name" value="EAL domain"/>
    <property type="match status" value="1"/>
</dbReference>
<dbReference type="InterPro" id="IPR011006">
    <property type="entry name" value="CheY-like_superfamily"/>
</dbReference>
<evidence type="ECO:0000259" key="11">
    <source>
        <dbReference type="PROSITE" id="PS50887"/>
    </source>
</evidence>
<feature type="domain" description="EAL" evidence="10">
    <location>
        <begin position="301"/>
        <end position="555"/>
    </location>
</feature>
<dbReference type="CDD" id="cd01948">
    <property type="entry name" value="EAL"/>
    <property type="match status" value="1"/>
</dbReference>
<comment type="function">
    <text evidence="7">May play the central regulatory role in sporulation. It may be an element of the effector pathway responsible for the activation of sporulation genes in response to nutritional stress. Spo0A may act in concert with spo0H (a sigma factor) to control the expression of some genes that are critical to the sporulation process.</text>
</comment>
<evidence type="ECO:0000259" key="10">
    <source>
        <dbReference type="PROSITE" id="PS50883"/>
    </source>
</evidence>
<keyword evidence="3" id="KW-0902">Two-component regulatory system</keyword>
<dbReference type="InterPro" id="IPR043128">
    <property type="entry name" value="Rev_trsase/Diguanyl_cyclase"/>
</dbReference>
<evidence type="ECO:0000313" key="12">
    <source>
        <dbReference type="EMBL" id="AFQ45431.1"/>
    </source>
</evidence>
<dbReference type="KEGG" id="dmi:Desmer_3593"/>
<dbReference type="Proteomes" id="UP000005262">
    <property type="component" value="Chromosome"/>
</dbReference>
<dbReference type="Gene3D" id="3.40.50.2300">
    <property type="match status" value="1"/>
</dbReference>
<keyword evidence="5" id="KW-0238">DNA-binding</keyword>
<dbReference type="GO" id="GO:0003677">
    <property type="term" value="F:DNA binding"/>
    <property type="evidence" value="ECO:0007669"/>
    <property type="project" value="UniProtKB-KW"/>
</dbReference>
<accession>J7J386</accession>
<feature type="domain" description="Response regulatory" evidence="9">
    <location>
        <begin position="6"/>
        <end position="122"/>
    </location>
</feature>
<evidence type="ECO:0000313" key="13">
    <source>
        <dbReference type="Proteomes" id="UP000005262"/>
    </source>
</evidence>
<evidence type="ECO:0000256" key="8">
    <source>
        <dbReference type="PROSITE-ProRule" id="PRU00169"/>
    </source>
</evidence>
<dbReference type="InterPro" id="IPR001633">
    <property type="entry name" value="EAL_dom"/>
</dbReference>
<gene>
    <name evidence="12" type="ordered locus">Desmer_3593</name>
</gene>
<dbReference type="eggNOG" id="COG5001">
    <property type="taxonomic scope" value="Bacteria"/>
</dbReference>
<dbReference type="InterPro" id="IPR001789">
    <property type="entry name" value="Sig_transdc_resp-reg_receiver"/>
</dbReference>
<organism evidence="12 13">
    <name type="scientific">Desulfosporosinus meridiei (strain ATCC BAA-275 / DSM 13257 / KCTC 12902 / NCIMB 13706 / S10)</name>
    <dbReference type="NCBI Taxonomy" id="768704"/>
    <lineage>
        <taxon>Bacteria</taxon>
        <taxon>Bacillati</taxon>
        <taxon>Bacillota</taxon>
        <taxon>Clostridia</taxon>
        <taxon>Eubacteriales</taxon>
        <taxon>Desulfitobacteriaceae</taxon>
        <taxon>Desulfosporosinus</taxon>
    </lineage>
</organism>
<keyword evidence="4" id="KW-0805">Transcription regulation</keyword>
<dbReference type="SMART" id="SM00052">
    <property type="entry name" value="EAL"/>
    <property type="match status" value="1"/>
</dbReference>
<evidence type="ECO:0000256" key="2">
    <source>
        <dbReference type="ARBA" id="ARBA00022553"/>
    </source>
</evidence>
<feature type="modified residue" description="4-aspartylphosphate" evidence="8">
    <location>
        <position position="55"/>
    </location>
</feature>
<dbReference type="InterPro" id="IPR050706">
    <property type="entry name" value="Cyclic-di-GMP_PDE-like"/>
</dbReference>
<dbReference type="HOGENOM" id="CLU_000445_70_50_9"/>
<reference evidence="12 13" key="1">
    <citation type="journal article" date="2012" name="J. Bacteriol.">
        <title>Complete genome sequences of Desulfosporosinus orientis DSM765T, Desulfosporosinus youngiae DSM17734T, Desulfosporosinus meridiei DSM13257T, and Desulfosporosinus acidiphilus DSM22704T.</title>
        <authorList>
            <person name="Pester M."/>
            <person name="Brambilla E."/>
            <person name="Alazard D."/>
            <person name="Rattei T."/>
            <person name="Weinmaier T."/>
            <person name="Han J."/>
            <person name="Lucas S."/>
            <person name="Lapidus A."/>
            <person name="Cheng J.F."/>
            <person name="Goodwin L."/>
            <person name="Pitluck S."/>
            <person name="Peters L."/>
            <person name="Ovchinnikova G."/>
            <person name="Teshima H."/>
            <person name="Detter J.C."/>
            <person name="Han C.S."/>
            <person name="Tapia R."/>
            <person name="Land M.L."/>
            <person name="Hauser L."/>
            <person name="Kyrpides N.C."/>
            <person name="Ivanova N.N."/>
            <person name="Pagani I."/>
            <person name="Huntmann M."/>
            <person name="Wei C.L."/>
            <person name="Davenport K.W."/>
            <person name="Daligault H."/>
            <person name="Chain P.S."/>
            <person name="Chen A."/>
            <person name="Mavromatis K."/>
            <person name="Markowitz V."/>
            <person name="Szeto E."/>
            <person name="Mikhailova N."/>
            <person name="Pati A."/>
            <person name="Wagner M."/>
            <person name="Woyke T."/>
            <person name="Ollivier B."/>
            <person name="Klenk H.P."/>
            <person name="Spring S."/>
            <person name="Loy A."/>
        </authorList>
    </citation>
    <scope>NUCLEOTIDE SEQUENCE [LARGE SCALE GENOMIC DNA]</scope>
    <source>
        <strain evidence="13">ATCC BAA-275 / DSM 13257 / NCIMB 13706 / S10</strain>
    </source>
</reference>
<name>J7J386_DESMD</name>
<dbReference type="InterPro" id="IPR035919">
    <property type="entry name" value="EAL_sf"/>
</dbReference>
<dbReference type="AlphaFoldDB" id="J7J386"/>
<protein>
    <recommendedName>
        <fullName evidence="1">Stage 0 sporulation protein A homolog</fullName>
    </recommendedName>
</protein>
<proteinExistence type="predicted"/>
<dbReference type="GO" id="GO:0000160">
    <property type="term" value="P:phosphorelay signal transduction system"/>
    <property type="evidence" value="ECO:0007669"/>
    <property type="project" value="UniProtKB-KW"/>
</dbReference>